<evidence type="ECO:0000256" key="7">
    <source>
        <dbReference type="SAM" id="Phobius"/>
    </source>
</evidence>
<keyword evidence="5 7" id="KW-1133">Transmembrane helix</keyword>
<dbReference type="InterPro" id="IPR003370">
    <property type="entry name" value="Chromate_transpt"/>
</dbReference>
<feature type="transmembrane region" description="Helical" evidence="7">
    <location>
        <begin position="140"/>
        <end position="158"/>
    </location>
</feature>
<comment type="similarity">
    <text evidence="2">Belongs to the chromate ion transporter (CHR) (TC 2.A.51) family.</text>
</comment>
<sequence>MKKISLAKLFWTFFKINAITFGGGYTIVPIIKDIFVEDLKLIDEEKMLDIVALAQGGPGAMAISTSVLTGYKLRGPVGALVSLVASSLPCLITLSIISKFYQAFKTNFYISSALLGISGAISAVLFITVYRMGKSAIKKFPIFSSFVIISVFILGFFFKDINKIYLIIFSGLSGLIIFSLFKEKKNAD</sequence>
<name>A0ABU0AV58_9FIRM</name>
<organism evidence="8 9">
    <name type="scientific">Peptoniphilus koenoeneniae</name>
    <dbReference type="NCBI Taxonomy" id="507751"/>
    <lineage>
        <taxon>Bacteria</taxon>
        <taxon>Bacillati</taxon>
        <taxon>Bacillota</taxon>
        <taxon>Tissierellia</taxon>
        <taxon>Tissierellales</taxon>
        <taxon>Peptoniphilaceae</taxon>
        <taxon>Peptoniphilus</taxon>
    </lineage>
</organism>
<keyword evidence="4 7" id="KW-0812">Transmembrane</keyword>
<dbReference type="InterPro" id="IPR052518">
    <property type="entry name" value="CHR_Transporter"/>
</dbReference>
<comment type="caution">
    <text evidence="8">The sequence shown here is derived from an EMBL/GenBank/DDBJ whole genome shotgun (WGS) entry which is preliminary data.</text>
</comment>
<evidence type="ECO:0000256" key="2">
    <source>
        <dbReference type="ARBA" id="ARBA00005262"/>
    </source>
</evidence>
<reference evidence="8 9" key="1">
    <citation type="submission" date="2023-07" db="EMBL/GenBank/DDBJ databases">
        <title>Genomic Encyclopedia of Type Strains, Phase IV (KMG-IV): sequencing the most valuable type-strain genomes for metagenomic binning, comparative biology and taxonomic classification.</title>
        <authorList>
            <person name="Goeker M."/>
        </authorList>
    </citation>
    <scope>NUCLEOTIDE SEQUENCE [LARGE SCALE GENOMIC DNA]</scope>
    <source>
        <strain evidence="8 9">DSM 22616</strain>
    </source>
</reference>
<feature type="transmembrane region" description="Helical" evidence="7">
    <location>
        <begin position="12"/>
        <end position="31"/>
    </location>
</feature>
<feature type="transmembrane region" description="Helical" evidence="7">
    <location>
        <begin position="164"/>
        <end position="181"/>
    </location>
</feature>
<protein>
    <submittedName>
        <fullName evidence="8">Chromate transporter</fullName>
    </submittedName>
</protein>
<dbReference type="PANTHER" id="PTHR43663">
    <property type="entry name" value="CHROMATE TRANSPORT PROTEIN-RELATED"/>
    <property type="match status" value="1"/>
</dbReference>
<feature type="transmembrane region" description="Helical" evidence="7">
    <location>
        <begin position="77"/>
        <end position="97"/>
    </location>
</feature>
<evidence type="ECO:0000256" key="1">
    <source>
        <dbReference type="ARBA" id="ARBA00004651"/>
    </source>
</evidence>
<dbReference type="EMBL" id="JAUSTN010000005">
    <property type="protein sequence ID" value="MDQ0275154.1"/>
    <property type="molecule type" value="Genomic_DNA"/>
</dbReference>
<proteinExistence type="inferred from homology"/>
<gene>
    <name evidence="8" type="ORF">J2S72_001178</name>
</gene>
<dbReference type="Proteomes" id="UP001236559">
    <property type="component" value="Unassembled WGS sequence"/>
</dbReference>
<evidence type="ECO:0000256" key="4">
    <source>
        <dbReference type="ARBA" id="ARBA00022692"/>
    </source>
</evidence>
<evidence type="ECO:0000256" key="3">
    <source>
        <dbReference type="ARBA" id="ARBA00022475"/>
    </source>
</evidence>
<keyword evidence="9" id="KW-1185">Reference proteome</keyword>
<accession>A0ABU0AV58</accession>
<evidence type="ECO:0000256" key="5">
    <source>
        <dbReference type="ARBA" id="ARBA00022989"/>
    </source>
</evidence>
<keyword evidence="3" id="KW-1003">Cell membrane</keyword>
<dbReference type="Pfam" id="PF02417">
    <property type="entry name" value="Chromate_transp"/>
    <property type="match status" value="1"/>
</dbReference>
<dbReference type="RefSeq" id="WP_023055050.1">
    <property type="nucleotide sequence ID" value="NZ_JAUSTN010000005.1"/>
</dbReference>
<evidence type="ECO:0000313" key="9">
    <source>
        <dbReference type="Proteomes" id="UP001236559"/>
    </source>
</evidence>
<evidence type="ECO:0000256" key="6">
    <source>
        <dbReference type="ARBA" id="ARBA00023136"/>
    </source>
</evidence>
<keyword evidence="6 7" id="KW-0472">Membrane</keyword>
<comment type="subcellular location">
    <subcellularLocation>
        <location evidence="1">Cell membrane</location>
        <topology evidence="1">Multi-pass membrane protein</topology>
    </subcellularLocation>
</comment>
<evidence type="ECO:0000313" key="8">
    <source>
        <dbReference type="EMBL" id="MDQ0275154.1"/>
    </source>
</evidence>
<dbReference type="PANTHER" id="PTHR43663:SF2">
    <property type="entry name" value="CHROMATE TRANSPORT PROTEIN-RELATED"/>
    <property type="match status" value="1"/>
</dbReference>
<feature type="transmembrane region" description="Helical" evidence="7">
    <location>
        <begin position="109"/>
        <end position="128"/>
    </location>
</feature>